<dbReference type="Proteomes" id="UP000009022">
    <property type="component" value="Unassembled WGS sequence"/>
</dbReference>
<sequence length="329" mass="36850">MAGDLDSNSVCVNMERKDNQSIKLNNDIIENSANPNQAMVLTHRQDIPKASANLPNDSSPGSFVKVPKMDLENLVAEVMQLKSFLPKIVADDQRCLNHFPSGNVTGNNYQQLFQDLKTEYENLRFKHEQLEDEVKVQKQETDRLQGTLTQMNEELSQQLEYCANMGASMGTMLWKLSKDEQCVQSMLVGVRTEEFLRLVAQTIDSFIATYSDKSVAMPSEISDESEYILSLCGIVTNMAATPDGRDYLISSECGREVFEAFFTVLCAAPNNKLRLLQSLALEPDSPEFTKKLQATIPLSLIHNFIDDSSSEVKMAANELLSDITAIYHK</sequence>
<name>B3RU09_TRIAD</name>
<keyword evidence="1" id="KW-0175">Coiled coil</keyword>
<dbReference type="InterPro" id="IPR039584">
    <property type="entry name" value="HSF2BP"/>
</dbReference>
<dbReference type="GeneID" id="6752507"/>
<dbReference type="PhylomeDB" id="B3RU09"/>
<evidence type="ECO:0008006" key="4">
    <source>
        <dbReference type="Google" id="ProtNLM"/>
    </source>
</evidence>
<evidence type="ECO:0000313" key="3">
    <source>
        <dbReference type="Proteomes" id="UP000009022"/>
    </source>
</evidence>
<evidence type="ECO:0000256" key="1">
    <source>
        <dbReference type="SAM" id="Coils"/>
    </source>
</evidence>
<proteinExistence type="predicted"/>
<reference evidence="2 3" key="1">
    <citation type="journal article" date="2008" name="Nature">
        <title>The Trichoplax genome and the nature of placozoans.</title>
        <authorList>
            <person name="Srivastava M."/>
            <person name="Begovic E."/>
            <person name="Chapman J."/>
            <person name="Putnam N.H."/>
            <person name="Hellsten U."/>
            <person name="Kawashima T."/>
            <person name="Kuo A."/>
            <person name="Mitros T."/>
            <person name="Salamov A."/>
            <person name="Carpenter M.L."/>
            <person name="Signorovitch A.Y."/>
            <person name="Moreno M.A."/>
            <person name="Kamm K."/>
            <person name="Grimwood J."/>
            <person name="Schmutz J."/>
            <person name="Shapiro H."/>
            <person name="Grigoriev I.V."/>
            <person name="Buss L.W."/>
            <person name="Schierwater B."/>
            <person name="Dellaporta S.L."/>
            <person name="Rokhsar D.S."/>
        </authorList>
    </citation>
    <scope>NUCLEOTIDE SEQUENCE [LARGE SCALE GENOMIC DNA]</scope>
    <source>
        <strain evidence="2 3">Grell-BS-1999</strain>
    </source>
</reference>
<dbReference type="GO" id="GO:0005829">
    <property type="term" value="C:cytosol"/>
    <property type="evidence" value="ECO:0000318"/>
    <property type="project" value="GO_Central"/>
</dbReference>
<dbReference type="CTD" id="6752507"/>
<dbReference type="HOGENOM" id="CLU_068321_1_0_1"/>
<accession>B3RU09</accession>
<protein>
    <recommendedName>
        <fullName evidence="4">Heat shock factor 2-binding protein</fullName>
    </recommendedName>
</protein>
<dbReference type="OMA" id="QLEYCAN"/>
<gene>
    <name evidence="2" type="ORF">TRIADDRAFT_55117</name>
</gene>
<evidence type="ECO:0000313" key="2">
    <source>
        <dbReference type="EMBL" id="EDV25720.1"/>
    </source>
</evidence>
<dbReference type="FunCoup" id="B3RU09">
    <property type="interactions" value="85"/>
</dbReference>
<dbReference type="PANTHER" id="PTHR15434:SF2">
    <property type="entry name" value="HEAT SHOCK FACTOR 2-BINDING PROTEIN"/>
    <property type="match status" value="1"/>
</dbReference>
<dbReference type="STRING" id="10228.B3RU09"/>
<dbReference type="PANTHER" id="PTHR15434">
    <property type="entry name" value="HEAT SHOCK FACTOR 2-BINDING PROTEIN"/>
    <property type="match status" value="1"/>
</dbReference>
<organism evidence="2 3">
    <name type="scientific">Trichoplax adhaerens</name>
    <name type="common">Trichoplax reptans</name>
    <dbReference type="NCBI Taxonomy" id="10228"/>
    <lineage>
        <taxon>Eukaryota</taxon>
        <taxon>Metazoa</taxon>
        <taxon>Placozoa</taxon>
        <taxon>Uniplacotomia</taxon>
        <taxon>Trichoplacea</taxon>
        <taxon>Trichoplacidae</taxon>
        <taxon>Trichoplax</taxon>
    </lineage>
</organism>
<dbReference type="RefSeq" id="XP_002111753.1">
    <property type="nucleotide sequence ID" value="XM_002111717.1"/>
</dbReference>
<feature type="coiled-coil region" evidence="1">
    <location>
        <begin position="113"/>
        <end position="154"/>
    </location>
</feature>
<keyword evidence="3" id="KW-1185">Reference proteome</keyword>
<dbReference type="EMBL" id="DS985244">
    <property type="protein sequence ID" value="EDV25720.1"/>
    <property type="molecule type" value="Genomic_DNA"/>
</dbReference>
<dbReference type="InParanoid" id="B3RU09"/>
<dbReference type="AlphaFoldDB" id="B3RU09"/>
<dbReference type="eggNOG" id="ENOG502QSZY">
    <property type="taxonomic scope" value="Eukaryota"/>
</dbReference>
<dbReference type="OrthoDB" id="10065854at2759"/>
<dbReference type="KEGG" id="tad:TRIADDRAFT_55117"/>